<dbReference type="Proteomes" id="UP001166093">
    <property type="component" value="Unassembled WGS sequence"/>
</dbReference>
<keyword evidence="7" id="KW-1185">Reference proteome</keyword>
<dbReference type="InterPro" id="IPR036259">
    <property type="entry name" value="MFS_trans_sf"/>
</dbReference>
<feature type="transmembrane region" description="Helical" evidence="5">
    <location>
        <begin position="60"/>
        <end position="79"/>
    </location>
</feature>
<gene>
    <name evidence="6" type="primary">Slc22a5_1</name>
    <name evidence="6" type="ORF">GTO93_0014440</name>
</gene>
<proteinExistence type="predicted"/>
<feature type="transmembrane region" description="Helical" evidence="5">
    <location>
        <begin position="31"/>
        <end position="53"/>
    </location>
</feature>
<feature type="transmembrane region" description="Helical" evidence="5">
    <location>
        <begin position="85"/>
        <end position="109"/>
    </location>
</feature>
<comment type="caution">
    <text evidence="6">The sequence shown here is derived from an EMBL/GenBank/DDBJ whole genome shotgun (WGS) entry which is preliminary data.</text>
</comment>
<comment type="subcellular location">
    <subcellularLocation>
        <location evidence="1">Membrane</location>
        <topology evidence="1">Multi-pass membrane protein</topology>
    </subcellularLocation>
</comment>
<feature type="non-terminal residue" evidence="6">
    <location>
        <position position="1"/>
    </location>
</feature>
<evidence type="ECO:0000313" key="7">
    <source>
        <dbReference type="Proteomes" id="UP001166093"/>
    </source>
</evidence>
<keyword evidence="4 5" id="KW-0472">Membrane</keyword>
<evidence type="ECO:0000256" key="2">
    <source>
        <dbReference type="ARBA" id="ARBA00022692"/>
    </source>
</evidence>
<keyword evidence="2 5" id="KW-0812">Transmembrane</keyword>
<dbReference type="Gene3D" id="1.20.1250.20">
    <property type="entry name" value="MFS general substrate transporter like domains"/>
    <property type="match status" value="1"/>
</dbReference>
<dbReference type="SUPFAM" id="SSF103473">
    <property type="entry name" value="MFS general substrate transporter"/>
    <property type="match status" value="1"/>
</dbReference>
<dbReference type="PANTHER" id="PTHR24064">
    <property type="entry name" value="SOLUTE CARRIER FAMILY 22 MEMBER"/>
    <property type="match status" value="1"/>
</dbReference>
<evidence type="ECO:0000256" key="4">
    <source>
        <dbReference type="ARBA" id="ARBA00023136"/>
    </source>
</evidence>
<feature type="non-terminal residue" evidence="6">
    <location>
        <position position="146"/>
    </location>
</feature>
<evidence type="ECO:0000256" key="3">
    <source>
        <dbReference type="ARBA" id="ARBA00022989"/>
    </source>
</evidence>
<reference evidence="6" key="1">
    <citation type="journal article" date="2021" name="Cell">
        <title>Tracing the genetic footprints of vertebrate landing in non-teleost ray-finned fishes.</title>
        <authorList>
            <person name="Bi X."/>
            <person name="Wang K."/>
            <person name="Yang L."/>
            <person name="Pan H."/>
            <person name="Jiang H."/>
            <person name="Wei Q."/>
            <person name="Fang M."/>
            <person name="Yu H."/>
            <person name="Zhu C."/>
            <person name="Cai Y."/>
            <person name="He Y."/>
            <person name="Gan X."/>
            <person name="Zeng H."/>
            <person name="Yu D."/>
            <person name="Zhu Y."/>
            <person name="Jiang H."/>
            <person name="Qiu Q."/>
            <person name="Yang H."/>
            <person name="Zhang Y.E."/>
            <person name="Wang W."/>
            <person name="Zhu M."/>
            <person name="He S."/>
            <person name="Zhang G."/>
        </authorList>
    </citation>
    <scope>NUCLEOTIDE SEQUENCE</scope>
    <source>
        <strain evidence="6">Pddl_001</strain>
    </source>
</reference>
<keyword evidence="3 5" id="KW-1133">Transmembrane helix</keyword>
<evidence type="ECO:0000256" key="1">
    <source>
        <dbReference type="ARBA" id="ARBA00004141"/>
    </source>
</evidence>
<name>A0ABS2XTM1_POLSP</name>
<accession>A0ABS2XTM1</accession>
<organism evidence="6 7">
    <name type="scientific">Polyodon spathula</name>
    <name type="common">North American paddlefish</name>
    <name type="synonym">Squalus spathula</name>
    <dbReference type="NCBI Taxonomy" id="7913"/>
    <lineage>
        <taxon>Eukaryota</taxon>
        <taxon>Metazoa</taxon>
        <taxon>Chordata</taxon>
        <taxon>Craniata</taxon>
        <taxon>Vertebrata</taxon>
        <taxon>Euteleostomi</taxon>
        <taxon>Actinopterygii</taxon>
        <taxon>Chondrostei</taxon>
        <taxon>Acipenseriformes</taxon>
        <taxon>Polyodontidae</taxon>
        <taxon>Polyodon</taxon>
    </lineage>
</organism>
<evidence type="ECO:0000313" key="6">
    <source>
        <dbReference type="EMBL" id="MBN3277615.1"/>
    </source>
</evidence>
<evidence type="ECO:0000256" key="5">
    <source>
        <dbReference type="SAM" id="Phobius"/>
    </source>
</evidence>
<sequence>MLHIYVCICRMIITIGYFGLSLNTPNMVGDPYVNCFISAATEIAAYISAWATLKYTPRRIALSFPLLLGGAVLLAIQLVPSNLQILSTVLAMAGKFGITAAFSIVYVFAAELFPTVVRNMGVGACSMASRTGSILSPYIAFIGEYW</sequence>
<protein>
    <submittedName>
        <fullName evidence="6">S22A5 protein</fullName>
    </submittedName>
</protein>
<dbReference type="EMBL" id="JAAWVQ010071801">
    <property type="protein sequence ID" value="MBN3277615.1"/>
    <property type="molecule type" value="Genomic_DNA"/>
</dbReference>